<reference evidence="3" key="1">
    <citation type="submission" date="2016-10" db="EMBL/GenBank/DDBJ databases">
        <authorList>
            <person name="Varghese N."/>
            <person name="Submissions S."/>
        </authorList>
    </citation>
    <scope>NUCLEOTIDE SEQUENCE [LARGE SCALE GENOMIC DNA]</scope>
    <source>
        <strain evidence="3">DSM 21580</strain>
    </source>
</reference>
<dbReference type="Pfam" id="PF19266">
    <property type="entry name" value="CIS_tube"/>
    <property type="match status" value="1"/>
</dbReference>
<sequence>MIQSALGIIDKMRIEVFDTKDLTVPPKKTIFVQLNPEKYTMKHNVVFYEGQAIGSTSSDLQFNKIEPEEVSFDFVFDSSGVVPPGKIVEGAAGVGLSLSDITDSISPTFINPLAEVESVEKQVEDFRKAIMEYNGDQHQTPFLKLLWGGYNLSCRLKSMDIEFSLFRKDGRPIRAKAKCTFKGTVEYKLMLAEQNNQSPDLTHERIMTMNDKIPLVAESIYNNKDFYIDVAKTNNLLSFRNVTVGQKINFPPIK</sequence>
<dbReference type="AlphaFoldDB" id="A0A1H6BK64"/>
<dbReference type="EMBL" id="FNUS01000008">
    <property type="protein sequence ID" value="SEG60845.1"/>
    <property type="molecule type" value="Genomic_DNA"/>
</dbReference>
<dbReference type="RefSeq" id="WP_103914763.1">
    <property type="nucleotide sequence ID" value="NZ_FNUS01000008.1"/>
</dbReference>
<evidence type="ECO:0000313" key="3">
    <source>
        <dbReference type="Proteomes" id="UP000236738"/>
    </source>
</evidence>
<evidence type="ECO:0000313" key="2">
    <source>
        <dbReference type="EMBL" id="SEG60845.1"/>
    </source>
</evidence>
<gene>
    <name evidence="2" type="ORF">SAMN05421847_2933</name>
</gene>
<accession>A0A1H6BK64</accession>
<dbReference type="Proteomes" id="UP000236738">
    <property type="component" value="Unassembled WGS sequence"/>
</dbReference>
<organism evidence="2 3">
    <name type="scientific">Halpernia humi</name>
    <dbReference type="NCBI Taxonomy" id="493375"/>
    <lineage>
        <taxon>Bacteria</taxon>
        <taxon>Pseudomonadati</taxon>
        <taxon>Bacteroidota</taxon>
        <taxon>Flavobacteriia</taxon>
        <taxon>Flavobacteriales</taxon>
        <taxon>Weeksellaceae</taxon>
        <taxon>Chryseobacterium group</taxon>
        <taxon>Halpernia</taxon>
    </lineage>
</organism>
<keyword evidence="3" id="KW-1185">Reference proteome</keyword>
<dbReference type="OrthoDB" id="9815939at2"/>
<name>A0A1H6BK64_9FLAO</name>
<dbReference type="InterPro" id="IPR045361">
    <property type="entry name" value="CIS_tube_prot_N"/>
</dbReference>
<protein>
    <recommendedName>
        <fullName evidence="1">Contractile injection system tube protein N-terminal domain-containing protein</fullName>
    </recommendedName>
</protein>
<feature type="domain" description="Contractile injection system tube protein N-terminal" evidence="1">
    <location>
        <begin position="10"/>
        <end position="189"/>
    </location>
</feature>
<evidence type="ECO:0000259" key="1">
    <source>
        <dbReference type="Pfam" id="PF19266"/>
    </source>
</evidence>
<proteinExistence type="predicted"/>